<dbReference type="KEGG" id="kna:B0W47_15235"/>
<feature type="region of interest" description="Disordered" evidence="1">
    <location>
        <begin position="1"/>
        <end position="22"/>
    </location>
</feature>
<evidence type="ECO:0000256" key="1">
    <source>
        <dbReference type="SAM" id="MobiDB-lite"/>
    </source>
</evidence>
<protein>
    <recommendedName>
        <fullName evidence="2">T6SS Transcription factor RovC-like DNA binding domain-containing protein</fullName>
    </recommendedName>
</protein>
<dbReference type="InterPro" id="IPR018754">
    <property type="entry name" value="RovC-like_DNA-bd"/>
</dbReference>
<organism evidence="3 4">
    <name type="scientific">Komagataeibacter nataicola</name>
    <dbReference type="NCBI Taxonomy" id="265960"/>
    <lineage>
        <taxon>Bacteria</taxon>
        <taxon>Pseudomonadati</taxon>
        <taxon>Pseudomonadota</taxon>
        <taxon>Alphaproteobacteria</taxon>
        <taxon>Acetobacterales</taxon>
        <taxon>Acetobacteraceae</taxon>
        <taxon>Komagataeibacter</taxon>
    </lineage>
</organism>
<evidence type="ECO:0000313" key="3">
    <source>
        <dbReference type="EMBL" id="AQU89154.1"/>
    </source>
</evidence>
<proteinExistence type="predicted"/>
<dbReference type="AlphaFoldDB" id="A0A9N7CGX7"/>
<evidence type="ECO:0000313" key="4">
    <source>
        <dbReference type="Proteomes" id="UP000189683"/>
    </source>
</evidence>
<feature type="domain" description="T6SS Transcription factor RovC-like DNA binding" evidence="2">
    <location>
        <begin position="101"/>
        <end position="209"/>
    </location>
</feature>
<sequence length="211" mass="23271">MPLPSARRSPNAGGSVFVHAPDKPAPQGRMVWRPEVSPATLILTPAPPDFAIVTPINPAVLGTILARHDAEDDTWLVIGDATGDLYLRLLNPLAIGRPAVLLPMDDAAELRLDVALRFFRRQRGQRVGLLPRALQLTPLQRARQMQLLLAFDIHEAGGTTRDIAIAVNRSWQAALPAVEWRNTAARRHAERLLLDARNRVSGGYLDFLRGR</sequence>
<reference evidence="4" key="1">
    <citation type="submission" date="2017-02" db="EMBL/GenBank/DDBJ databases">
        <title>zhang.</title>
        <authorList>
            <person name="Zhang H."/>
        </authorList>
    </citation>
    <scope>NUCLEOTIDE SEQUENCE [LARGE SCALE GENOMIC DNA]</scope>
    <source>
        <strain evidence="4">RZS01</strain>
    </source>
</reference>
<dbReference type="EMBL" id="CP019875">
    <property type="protein sequence ID" value="AQU89154.1"/>
    <property type="molecule type" value="Genomic_DNA"/>
</dbReference>
<dbReference type="Proteomes" id="UP000189683">
    <property type="component" value="Chromosome"/>
</dbReference>
<dbReference type="Pfam" id="PF10074">
    <property type="entry name" value="RovC_DNA-bd"/>
    <property type="match status" value="1"/>
</dbReference>
<evidence type="ECO:0000259" key="2">
    <source>
        <dbReference type="Pfam" id="PF10074"/>
    </source>
</evidence>
<name>A0A9N7CGX7_9PROT</name>
<accession>A0A9N7CGX7</accession>
<gene>
    <name evidence="3" type="ORF">B0W47_15235</name>
</gene>